<dbReference type="InterPro" id="IPR002575">
    <property type="entry name" value="Aminoglycoside_PTrfase"/>
</dbReference>
<feature type="domain" description="Aminoglycoside phosphotransferase" evidence="2">
    <location>
        <begin position="80"/>
        <end position="122"/>
    </location>
</feature>
<comment type="caution">
    <text evidence="3">The sequence shown here is derived from an EMBL/GenBank/DDBJ whole genome shotgun (WGS) entry which is preliminary data.</text>
</comment>
<dbReference type="EMBL" id="MU853401">
    <property type="protein sequence ID" value="KAK4138974.1"/>
    <property type="molecule type" value="Genomic_DNA"/>
</dbReference>
<reference evidence="3" key="2">
    <citation type="submission" date="2023-05" db="EMBL/GenBank/DDBJ databases">
        <authorList>
            <consortium name="Lawrence Berkeley National Laboratory"/>
            <person name="Steindorff A."/>
            <person name="Hensen N."/>
            <person name="Bonometti L."/>
            <person name="Westerberg I."/>
            <person name="Brannstrom I.O."/>
            <person name="Guillou S."/>
            <person name="Cros-Aarteil S."/>
            <person name="Calhoun S."/>
            <person name="Haridas S."/>
            <person name="Kuo A."/>
            <person name="Mondo S."/>
            <person name="Pangilinan J."/>
            <person name="Riley R."/>
            <person name="Labutti K."/>
            <person name="Andreopoulos B."/>
            <person name="Lipzen A."/>
            <person name="Chen C."/>
            <person name="Yanf M."/>
            <person name="Daum C."/>
            <person name="Ng V."/>
            <person name="Clum A."/>
            <person name="Ohm R."/>
            <person name="Martin F."/>
            <person name="Silar P."/>
            <person name="Natvig D."/>
            <person name="Lalanne C."/>
            <person name="Gautier V."/>
            <person name="Ament-Velasquez S.L."/>
            <person name="Kruys A."/>
            <person name="Hutchinson M.I."/>
            <person name="Powell A.J."/>
            <person name="Barry K."/>
            <person name="Miller A.N."/>
            <person name="Grigoriev I.V."/>
            <person name="Debuchy R."/>
            <person name="Gladieux P."/>
            <person name="Thoren M.H."/>
            <person name="Johannesson H."/>
        </authorList>
    </citation>
    <scope>NUCLEOTIDE SEQUENCE</scope>
    <source>
        <strain evidence="3">CBS 123565</strain>
    </source>
</reference>
<reference evidence="3" key="1">
    <citation type="journal article" date="2023" name="Mol. Phylogenet. Evol.">
        <title>Genome-scale phylogeny and comparative genomics of the fungal order Sordariales.</title>
        <authorList>
            <person name="Hensen N."/>
            <person name="Bonometti L."/>
            <person name="Westerberg I."/>
            <person name="Brannstrom I.O."/>
            <person name="Guillou S."/>
            <person name="Cros-Aarteil S."/>
            <person name="Calhoun S."/>
            <person name="Haridas S."/>
            <person name="Kuo A."/>
            <person name="Mondo S."/>
            <person name="Pangilinan J."/>
            <person name="Riley R."/>
            <person name="LaButti K."/>
            <person name="Andreopoulos B."/>
            <person name="Lipzen A."/>
            <person name="Chen C."/>
            <person name="Yan M."/>
            <person name="Daum C."/>
            <person name="Ng V."/>
            <person name="Clum A."/>
            <person name="Steindorff A."/>
            <person name="Ohm R.A."/>
            <person name="Martin F."/>
            <person name="Silar P."/>
            <person name="Natvig D.O."/>
            <person name="Lalanne C."/>
            <person name="Gautier V."/>
            <person name="Ament-Velasquez S.L."/>
            <person name="Kruys A."/>
            <person name="Hutchinson M.I."/>
            <person name="Powell A.J."/>
            <person name="Barry K."/>
            <person name="Miller A.N."/>
            <person name="Grigoriev I.V."/>
            <person name="Debuchy R."/>
            <person name="Gladieux P."/>
            <person name="Hiltunen Thoren M."/>
            <person name="Johannesson H."/>
        </authorList>
    </citation>
    <scope>NUCLEOTIDE SEQUENCE</scope>
    <source>
        <strain evidence="3">CBS 123565</strain>
    </source>
</reference>
<dbReference type="Gene3D" id="3.90.1200.10">
    <property type="match status" value="1"/>
</dbReference>
<name>A0AAN6UU00_9PEZI</name>
<organism evidence="3 4">
    <name type="scientific">Trichocladium antarcticum</name>
    <dbReference type="NCBI Taxonomy" id="1450529"/>
    <lineage>
        <taxon>Eukaryota</taxon>
        <taxon>Fungi</taxon>
        <taxon>Dikarya</taxon>
        <taxon>Ascomycota</taxon>
        <taxon>Pezizomycotina</taxon>
        <taxon>Sordariomycetes</taxon>
        <taxon>Sordariomycetidae</taxon>
        <taxon>Sordariales</taxon>
        <taxon>Chaetomiaceae</taxon>
        <taxon>Trichocladium</taxon>
    </lineage>
</organism>
<sequence>MPGRVPSGGNGDASSPRTRPLVARASTPCGIRSIRRPRSASAATSGTDPSPPLPSDAALRARILDQCVKCNGLSYADGKDLPKMLPRSNKSVFTHGDIAPRNIMVDESGRILALLDWEHAGWSCSLAMGIGRPGWRV</sequence>
<feature type="region of interest" description="Disordered" evidence="1">
    <location>
        <begin position="1"/>
        <end position="56"/>
    </location>
</feature>
<dbReference type="SUPFAM" id="SSF56112">
    <property type="entry name" value="Protein kinase-like (PK-like)"/>
    <property type="match status" value="1"/>
</dbReference>
<evidence type="ECO:0000313" key="4">
    <source>
        <dbReference type="Proteomes" id="UP001304895"/>
    </source>
</evidence>
<feature type="compositionally biased region" description="Gly residues" evidence="1">
    <location>
        <begin position="1"/>
        <end position="11"/>
    </location>
</feature>
<dbReference type="AlphaFoldDB" id="A0AAN6UU00"/>
<dbReference type="Proteomes" id="UP001304895">
    <property type="component" value="Unassembled WGS sequence"/>
</dbReference>
<proteinExistence type="predicted"/>
<evidence type="ECO:0000313" key="3">
    <source>
        <dbReference type="EMBL" id="KAK4138974.1"/>
    </source>
</evidence>
<dbReference type="Pfam" id="PF01636">
    <property type="entry name" value="APH"/>
    <property type="match status" value="1"/>
</dbReference>
<gene>
    <name evidence="3" type="ORF">BT67DRAFT_438274</name>
</gene>
<keyword evidence="4" id="KW-1185">Reference proteome</keyword>
<accession>A0AAN6UU00</accession>
<dbReference type="InterPro" id="IPR011009">
    <property type="entry name" value="Kinase-like_dom_sf"/>
</dbReference>
<evidence type="ECO:0000259" key="2">
    <source>
        <dbReference type="Pfam" id="PF01636"/>
    </source>
</evidence>
<protein>
    <recommendedName>
        <fullName evidence="2">Aminoglycoside phosphotransferase domain-containing protein</fullName>
    </recommendedName>
</protein>
<evidence type="ECO:0000256" key="1">
    <source>
        <dbReference type="SAM" id="MobiDB-lite"/>
    </source>
</evidence>